<dbReference type="Proteomes" id="UP001595681">
    <property type="component" value="Unassembled WGS sequence"/>
</dbReference>
<gene>
    <name evidence="5" type="ORF">ACFOKF_19880</name>
</gene>
<dbReference type="Pfam" id="PF13622">
    <property type="entry name" value="4HBT_3"/>
    <property type="match status" value="1"/>
</dbReference>
<dbReference type="InterPro" id="IPR042171">
    <property type="entry name" value="Acyl-CoA_hotdog"/>
</dbReference>
<dbReference type="PANTHER" id="PTHR11066:SF34">
    <property type="entry name" value="ACYL-COENZYME A THIOESTERASE 8"/>
    <property type="match status" value="1"/>
</dbReference>
<name>A0ABV7NIV3_9SPHN</name>
<keyword evidence="6" id="KW-1185">Reference proteome</keyword>
<evidence type="ECO:0000313" key="6">
    <source>
        <dbReference type="Proteomes" id="UP001595681"/>
    </source>
</evidence>
<dbReference type="EMBL" id="JBHRVU010000005">
    <property type="protein sequence ID" value="MFC3443418.1"/>
    <property type="molecule type" value="Genomic_DNA"/>
</dbReference>
<dbReference type="InterPro" id="IPR003703">
    <property type="entry name" value="Acyl_CoA_thio"/>
</dbReference>
<organism evidence="5 6">
    <name type="scientific">Sphingobium rhizovicinum</name>
    <dbReference type="NCBI Taxonomy" id="432308"/>
    <lineage>
        <taxon>Bacteria</taxon>
        <taxon>Pseudomonadati</taxon>
        <taxon>Pseudomonadota</taxon>
        <taxon>Alphaproteobacteria</taxon>
        <taxon>Sphingomonadales</taxon>
        <taxon>Sphingomonadaceae</taxon>
        <taxon>Sphingobium</taxon>
    </lineage>
</organism>
<proteinExistence type="inferred from homology"/>
<sequence length="298" mass="33523">MSRKYDDSLYDAQWVRDIPALLALDEVAPDLFRNRDNQRNVYRALFGGQIVAQALAAADRTAPDRTIHSLHAYFLRAGVDSEQIDYRVERLRDGGRFSTRRVEALQKGQLILTMEASYRSSVAGFSHYRASPIAFDPENALDEATFRTMRAEDGRSYGALFGGHYPIEVRLPGKAGFLERNGTGKRHYWLRAPGAERCDDPMVQRQILAFLSDFMFAGAPLSRHTVALPGPHLFVASLDHCMWFHRDVRCDDWLLFETDGPNAENGVNLARGLIYNRAGELVASMVQEALQYPVDPAG</sequence>
<evidence type="ECO:0000256" key="1">
    <source>
        <dbReference type="ARBA" id="ARBA00006538"/>
    </source>
</evidence>
<accession>A0ABV7NIV3</accession>
<evidence type="ECO:0000256" key="2">
    <source>
        <dbReference type="ARBA" id="ARBA00022801"/>
    </source>
</evidence>
<comment type="similarity">
    <text evidence="1">Belongs to the C/M/P thioester hydrolase family.</text>
</comment>
<evidence type="ECO:0000313" key="5">
    <source>
        <dbReference type="EMBL" id="MFC3443418.1"/>
    </source>
</evidence>
<dbReference type="InterPro" id="IPR049449">
    <property type="entry name" value="TesB_ACOT8-like_N"/>
</dbReference>
<dbReference type="CDD" id="cd03445">
    <property type="entry name" value="Thioesterase_II_repeat2"/>
    <property type="match status" value="1"/>
</dbReference>
<reference evidence="6" key="1">
    <citation type="journal article" date="2019" name="Int. J. Syst. Evol. Microbiol.">
        <title>The Global Catalogue of Microorganisms (GCM) 10K type strain sequencing project: providing services to taxonomists for standard genome sequencing and annotation.</title>
        <authorList>
            <consortium name="The Broad Institute Genomics Platform"/>
            <consortium name="The Broad Institute Genome Sequencing Center for Infectious Disease"/>
            <person name="Wu L."/>
            <person name="Ma J."/>
        </authorList>
    </citation>
    <scope>NUCLEOTIDE SEQUENCE [LARGE SCALE GENOMIC DNA]</scope>
    <source>
        <strain evidence="6">CCM 7491</strain>
    </source>
</reference>
<dbReference type="SUPFAM" id="SSF54637">
    <property type="entry name" value="Thioesterase/thiol ester dehydrase-isomerase"/>
    <property type="match status" value="2"/>
</dbReference>
<protein>
    <submittedName>
        <fullName evidence="5">Acyl-CoA thioesterase</fullName>
    </submittedName>
</protein>
<evidence type="ECO:0000259" key="4">
    <source>
        <dbReference type="Pfam" id="PF20789"/>
    </source>
</evidence>
<feature type="domain" description="Acyl-CoA thioesterase-like C-terminal" evidence="4">
    <location>
        <begin position="161"/>
        <end position="290"/>
    </location>
</feature>
<dbReference type="Gene3D" id="2.40.160.210">
    <property type="entry name" value="Acyl-CoA thioesterase, double hotdog domain"/>
    <property type="match status" value="1"/>
</dbReference>
<evidence type="ECO:0000259" key="3">
    <source>
        <dbReference type="Pfam" id="PF13622"/>
    </source>
</evidence>
<dbReference type="PANTHER" id="PTHR11066">
    <property type="entry name" value="ACYL-COA THIOESTERASE"/>
    <property type="match status" value="1"/>
</dbReference>
<dbReference type="InterPro" id="IPR049450">
    <property type="entry name" value="ACOT8-like_C"/>
</dbReference>
<dbReference type="CDD" id="cd03444">
    <property type="entry name" value="Thioesterase_II_repeat1"/>
    <property type="match status" value="1"/>
</dbReference>
<dbReference type="Pfam" id="PF20789">
    <property type="entry name" value="4HBT_3C"/>
    <property type="match status" value="1"/>
</dbReference>
<comment type="caution">
    <text evidence="5">The sequence shown here is derived from an EMBL/GenBank/DDBJ whole genome shotgun (WGS) entry which is preliminary data.</text>
</comment>
<feature type="domain" description="Acyl-CoA thioesterase-like N-terminal HotDog" evidence="3">
    <location>
        <begin position="44"/>
        <end position="117"/>
    </location>
</feature>
<keyword evidence="2" id="KW-0378">Hydrolase</keyword>
<dbReference type="RefSeq" id="WP_380798157.1">
    <property type="nucleotide sequence ID" value="NZ_JBHRVU010000005.1"/>
</dbReference>
<dbReference type="InterPro" id="IPR029069">
    <property type="entry name" value="HotDog_dom_sf"/>
</dbReference>